<organism evidence="3">
    <name type="scientific">Verrucosispora sp. MS100047</name>
    <dbReference type="NCBI Taxonomy" id="1410949"/>
    <lineage>
        <taxon>Bacteria</taxon>
        <taxon>Bacillati</taxon>
        <taxon>Actinomycetota</taxon>
        <taxon>Actinomycetes</taxon>
        <taxon>Micromonosporales</taxon>
        <taxon>Micromonosporaceae</taxon>
        <taxon>Micromonospora</taxon>
    </lineage>
</organism>
<dbReference type="EMBL" id="KF826639">
    <property type="protein sequence ID" value="AIS85344.1"/>
    <property type="molecule type" value="Genomic_DNA"/>
</dbReference>
<dbReference type="GO" id="GO:0016740">
    <property type="term" value="F:transferase activity"/>
    <property type="evidence" value="ECO:0007669"/>
    <property type="project" value="UniProtKB-KW"/>
</dbReference>
<sequence>MLVELAPHSSDAELASLATRIARHEDVTAWPLRLAGRCFLVVAGDERLVHRVSSAAIRAWHSTAERGYWLVDRANAVLPRRVPLGSGHVGGGDLWCGAGPCALESVSDTVQTATMVRRAGADAVRASLFKVRSGPYHFPGKGRGGLSALAEVRAGGGLPVITEVVDPRDVGAVAQVADCLQVDPRNMTNRALLAELGGSGRPVLLMRGVRATVAEWLKAAEYVVSHGNPHVIMCARGVVSFDRSLAYQLDYGAVAAVRRHTDLPVIFDPSHSTGSAAAVAPAALAAAVFGVDGLLVETHPAPERMYRPGDAAQMYPVDRLAALLAACRQVRDLAAGLDAFA</sequence>
<dbReference type="InterPro" id="IPR006218">
    <property type="entry name" value="DAHP1/KDSA"/>
</dbReference>
<dbReference type="Pfam" id="PF00793">
    <property type="entry name" value="DAHP_synth_1"/>
    <property type="match status" value="1"/>
</dbReference>
<dbReference type="PANTHER" id="PTHR43018">
    <property type="entry name" value="PHOSPHO-2-DEHYDRO-3-DEOXYHEPTONATE ALDOLASE"/>
    <property type="match status" value="1"/>
</dbReference>
<dbReference type="SUPFAM" id="SSF51569">
    <property type="entry name" value="Aldolase"/>
    <property type="match status" value="1"/>
</dbReference>
<gene>
    <name evidence="3" type="ORF">VASRM7_106</name>
</gene>
<proteinExistence type="predicted"/>
<keyword evidence="1" id="KW-0808">Transferase</keyword>
<name>A0A097CRS1_9ACTN</name>
<dbReference type="Gene3D" id="3.20.20.70">
    <property type="entry name" value="Aldolase class I"/>
    <property type="match status" value="1"/>
</dbReference>
<evidence type="ECO:0000256" key="1">
    <source>
        <dbReference type="ARBA" id="ARBA00022679"/>
    </source>
</evidence>
<feature type="domain" description="DAHP synthetase I/KDSA" evidence="2">
    <location>
        <begin position="96"/>
        <end position="314"/>
    </location>
</feature>
<evidence type="ECO:0000259" key="2">
    <source>
        <dbReference type="Pfam" id="PF00793"/>
    </source>
</evidence>
<dbReference type="AlphaFoldDB" id="A0A097CRS1"/>
<evidence type="ECO:0000313" key="3">
    <source>
        <dbReference type="EMBL" id="AIS85344.1"/>
    </source>
</evidence>
<protein>
    <submittedName>
        <fullName evidence="3">Phospho-2-dehydro-3-deoxyheptonate aldolase</fullName>
    </submittedName>
</protein>
<dbReference type="InterPro" id="IPR013785">
    <property type="entry name" value="Aldolase_TIM"/>
</dbReference>
<dbReference type="InterPro" id="IPR052899">
    <property type="entry name" value="Class-I_DAHP_synthase"/>
</dbReference>
<reference evidence="3" key="1">
    <citation type="journal article" date="2016" name="Appl. Microbiol. Biotechnol.">
        <title>Anti-MRSA and anti-TB metabolites from marine-derived Verrucosispora sp. MS100047.</title>
        <authorList>
            <person name="Huang P."/>
            <person name="Xie F."/>
            <person name="Ren B."/>
            <person name="Wang Q."/>
            <person name="Wang J."/>
            <person name="Wang Q."/>
            <person name="Abdel-Mageed W.M."/>
            <person name="Liu M."/>
            <person name="Han J."/>
            <person name="Oyeleye A."/>
            <person name="Shen J."/>
            <person name="Song F."/>
            <person name="Dai H."/>
            <person name="Liu X."/>
            <person name="Zhang L."/>
        </authorList>
    </citation>
    <scope>NUCLEOTIDE SEQUENCE</scope>
    <source>
        <strain evidence="3">MS100047</strain>
    </source>
</reference>
<dbReference type="PANTHER" id="PTHR43018:SF1">
    <property type="entry name" value="PROTEIN AROA(G)"/>
    <property type="match status" value="1"/>
</dbReference>
<accession>A0A097CRS1</accession>